<reference evidence="3 4" key="1">
    <citation type="submission" date="2024-02" db="EMBL/GenBank/DDBJ databases">
        <title>Marinospirillum sp. MEB 164 isolated from Lonar lake sediment.</title>
        <authorList>
            <person name="Joshi A."/>
            <person name="Thite S."/>
        </authorList>
    </citation>
    <scope>NUCLEOTIDE SEQUENCE [LARGE SCALE GENOMIC DNA]</scope>
    <source>
        <strain evidence="3 4">MEB164</strain>
    </source>
</reference>
<name>A0ABW8PY06_9GAMM</name>
<evidence type="ECO:0000313" key="3">
    <source>
        <dbReference type="EMBL" id="MFK7161159.1"/>
    </source>
</evidence>
<feature type="region of interest" description="Disordered" evidence="1">
    <location>
        <begin position="94"/>
        <end position="127"/>
    </location>
</feature>
<keyword evidence="2" id="KW-0812">Transmembrane</keyword>
<organism evidence="3 4">
    <name type="scientific">Marinospirillum alkalitolerans</name>
    <dbReference type="NCBI Taxonomy" id="3123374"/>
    <lineage>
        <taxon>Bacteria</taxon>
        <taxon>Pseudomonadati</taxon>
        <taxon>Pseudomonadota</taxon>
        <taxon>Gammaproteobacteria</taxon>
        <taxon>Oceanospirillales</taxon>
        <taxon>Oceanospirillaceae</taxon>
        <taxon>Marinospirillum</taxon>
    </lineage>
</organism>
<feature type="transmembrane region" description="Helical" evidence="2">
    <location>
        <begin position="21"/>
        <end position="52"/>
    </location>
</feature>
<keyword evidence="4" id="KW-1185">Reference proteome</keyword>
<gene>
    <name evidence="3" type="ORF">V6U78_08930</name>
</gene>
<evidence type="ECO:0000256" key="2">
    <source>
        <dbReference type="SAM" id="Phobius"/>
    </source>
</evidence>
<dbReference type="EMBL" id="JBANFI010000005">
    <property type="protein sequence ID" value="MFK7161159.1"/>
    <property type="molecule type" value="Genomic_DNA"/>
</dbReference>
<dbReference type="Pfam" id="PF14333">
    <property type="entry name" value="DUF4389"/>
    <property type="match status" value="1"/>
</dbReference>
<accession>A0ABW8PY06</accession>
<keyword evidence="2" id="KW-0472">Membrane</keyword>
<comment type="caution">
    <text evidence="3">The sequence shown here is derived from an EMBL/GenBank/DDBJ whole genome shotgun (WGS) entry which is preliminary data.</text>
</comment>
<keyword evidence="2" id="KW-1133">Transmembrane helix</keyword>
<dbReference type="InterPro" id="IPR025498">
    <property type="entry name" value="DUF4389"/>
</dbReference>
<protein>
    <submittedName>
        <fullName evidence="3">DUF4389 domain-containing protein</fullName>
    </submittedName>
</protein>
<evidence type="ECO:0000256" key="1">
    <source>
        <dbReference type="SAM" id="MobiDB-lite"/>
    </source>
</evidence>
<dbReference type="RefSeq" id="WP_405339583.1">
    <property type="nucleotide sequence ID" value="NZ_JBANFI010000005.1"/>
</dbReference>
<dbReference type="Proteomes" id="UP001621714">
    <property type="component" value="Unassembled WGS sequence"/>
</dbReference>
<sequence>MDQHQNEPKADLKQRLKDEGFWLRLPFMLLFFVAWKLAELVLFGVIFVQLVYRLVTGSPQPQLQALGSQLALYGYQIYRYLTMSAESKPFPFADWPDAPPVEKNPYLPDQPTPSDAQEKPAQSADSL</sequence>
<proteinExistence type="predicted"/>
<evidence type="ECO:0000313" key="4">
    <source>
        <dbReference type="Proteomes" id="UP001621714"/>
    </source>
</evidence>